<organism evidence="19 20">
    <name type="scientific">Aristolochia fimbriata</name>
    <name type="common">White veined hardy Dutchman's pipe vine</name>
    <dbReference type="NCBI Taxonomy" id="158543"/>
    <lineage>
        <taxon>Eukaryota</taxon>
        <taxon>Viridiplantae</taxon>
        <taxon>Streptophyta</taxon>
        <taxon>Embryophyta</taxon>
        <taxon>Tracheophyta</taxon>
        <taxon>Spermatophyta</taxon>
        <taxon>Magnoliopsida</taxon>
        <taxon>Magnoliidae</taxon>
        <taxon>Piperales</taxon>
        <taxon>Aristolochiaceae</taxon>
        <taxon>Aristolochia</taxon>
    </lineage>
</organism>
<evidence type="ECO:0000259" key="17">
    <source>
        <dbReference type="PROSITE" id="PS50878"/>
    </source>
</evidence>
<dbReference type="Pfam" id="PF17919">
    <property type="entry name" value="RT_RNaseH_2"/>
    <property type="match status" value="1"/>
</dbReference>
<sequence length="1007" mass="115786">MVLGVSWLATLGPVLTDYAARDFEFDYKGARIHWKGEQAHGVQPTRCNSRVCAASMKLMLSPHSFALELSPNEHEQVRDYPTELSNILETFSDVFQKPQGLPPQRAQDHAIHLLPNSRPVNIKPYRYPYFQKQEMERLIIDMLKDGIIQPSTSPFSSPVLLVRKKDGTWRFCVDYRALNVVTVRDRFPIPTIDELFDELHGAQYFSKLDLLAGYHQIRIKAEDVEKTAFRTHNGHYEFLVMPFGLSNAPSTFQAIMNDVFRPYLRRFVLVFFDDILIYSPSWESHLEHVKVVLQLLREHQLVAKQSKCLFGQTQVDYLGHIICQHGLAVDPSKISTIQQWPQPKNVREVRSFLGLAGYYRRFIRHYAQIASPLTDLLRKDAFLWNEDTQQAFETLKERLSSTPVLTLPDFSVEFQVETDASGLGIGAILSQRGHPVAFFSQKLCSRMQKASTYHREMYAITQAKEMEAILAWKFVFVDDLKEANKSHPELLELQQKLQDNPDALPNYSFREGLLFYRGKLIIPSDSPLRLQLLHEYHSSPIGGHAGTARTFHRLSSNFSWKHMRRDVQHYVATCQTCQQMKDSFQRPAGLLQPLSIPGMVFEQISMDFITCLPSSKGKATIMTVVDRLSKYGHFIPLPASFTSRQVAEAFVAEIIRLHGPPSSIITDRDPRFLHSFWQEVNRLQGTSLAQSTDYHPQTDGQTEALNKCVEMYLRCFVSDSPHNWLTMLPWAEYWYNTAFQTIAGLTPLQVLYGRELPTMTRYILGSSSNDMVEKYMLSRDEVLVVLKHNLSQAQGLMKEIADRKRRDLQLAVDDWVYVKLQPYRQASIRLHHHHKLGRRYFGPYRVLKRIGEVAYKLELLEAARIHPVFHVSLLKKCVGSPDQQITPLIITDDISPLDMKPEVVLGQRVILQDGKPVEQVLIRWAGMGSSEATWEDRLSITSRFPDLNIEDKVLFRDGGIVVNQPAMSQSNDNLEADVEKVSKIIRRSTRERQPSRRFEDFLMGPGR</sequence>
<evidence type="ECO:0000256" key="16">
    <source>
        <dbReference type="SAM" id="SignalP"/>
    </source>
</evidence>
<keyword evidence="15" id="KW-0511">Multifunctional enzyme</keyword>
<feature type="domain" description="Reverse transcriptase" evidence="17">
    <location>
        <begin position="143"/>
        <end position="322"/>
    </location>
</feature>
<evidence type="ECO:0000256" key="3">
    <source>
        <dbReference type="ARBA" id="ARBA00022695"/>
    </source>
</evidence>
<dbReference type="GO" id="GO:0003887">
    <property type="term" value="F:DNA-directed DNA polymerase activity"/>
    <property type="evidence" value="ECO:0007669"/>
    <property type="project" value="UniProtKB-KW"/>
</dbReference>
<evidence type="ECO:0000256" key="7">
    <source>
        <dbReference type="ARBA" id="ARBA00022759"/>
    </source>
</evidence>
<dbReference type="SUPFAM" id="SSF54160">
    <property type="entry name" value="Chromo domain-like"/>
    <property type="match status" value="1"/>
</dbReference>
<dbReference type="InterPro" id="IPR000477">
    <property type="entry name" value="RT_dom"/>
</dbReference>
<keyword evidence="5" id="KW-0479">Metal-binding</keyword>
<keyword evidence="20" id="KW-1185">Reference proteome</keyword>
<evidence type="ECO:0000256" key="5">
    <source>
        <dbReference type="ARBA" id="ARBA00022723"/>
    </source>
</evidence>
<evidence type="ECO:0000256" key="13">
    <source>
        <dbReference type="ARBA" id="ARBA00023125"/>
    </source>
</evidence>
<evidence type="ECO:0000256" key="1">
    <source>
        <dbReference type="ARBA" id="ARBA00022670"/>
    </source>
</evidence>
<evidence type="ECO:0000256" key="2">
    <source>
        <dbReference type="ARBA" id="ARBA00022679"/>
    </source>
</evidence>
<dbReference type="InterPro" id="IPR043128">
    <property type="entry name" value="Rev_trsase/Diguanyl_cyclase"/>
</dbReference>
<evidence type="ECO:0000256" key="8">
    <source>
        <dbReference type="ARBA" id="ARBA00022801"/>
    </source>
</evidence>
<gene>
    <name evidence="19" type="ORF">H6P81_013683</name>
</gene>
<evidence type="ECO:0000256" key="6">
    <source>
        <dbReference type="ARBA" id="ARBA00022750"/>
    </source>
</evidence>
<dbReference type="InterPro" id="IPR043502">
    <property type="entry name" value="DNA/RNA_pol_sf"/>
</dbReference>
<dbReference type="GO" id="GO:0004190">
    <property type="term" value="F:aspartic-type endopeptidase activity"/>
    <property type="evidence" value="ECO:0007669"/>
    <property type="project" value="UniProtKB-KW"/>
</dbReference>
<protein>
    <submittedName>
        <fullName evidence="19">Uncharacterized protein</fullName>
    </submittedName>
</protein>
<evidence type="ECO:0000256" key="11">
    <source>
        <dbReference type="ARBA" id="ARBA00022918"/>
    </source>
</evidence>
<dbReference type="Gene3D" id="3.30.70.270">
    <property type="match status" value="2"/>
</dbReference>
<dbReference type="GO" id="GO:0003964">
    <property type="term" value="F:RNA-directed DNA polymerase activity"/>
    <property type="evidence" value="ECO:0007669"/>
    <property type="project" value="UniProtKB-KW"/>
</dbReference>
<feature type="domain" description="Integrase catalytic" evidence="18">
    <location>
        <begin position="593"/>
        <end position="755"/>
    </location>
</feature>
<dbReference type="FunFam" id="3.30.70.270:FF:000020">
    <property type="entry name" value="Transposon Tf2-6 polyprotein-like Protein"/>
    <property type="match status" value="1"/>
</dbReference>
<keyword evidence="7" id="KW-0255">Endonuclease</keyword>
<keyword evidence="6" id="KW-0064">Aspartyl protease</keyword>
<evidence type="ECO:0000256" key="9">
    <source>
        <dbReference type="ARBA" id="ARBA00022842"/>
    </source>
</evidence>
<keyword evidence="16" id="KW-0732">Signal</keyword>
<accession>A0AAV7EFD5</accession>
<dbReference type="FunFam" id="3.10.10.10:FF:000007">
    <property type="entry name" value="Retrovirus-related Pol polyprotein from transposon 17.6-like Protein"/>
    <property type="match status" value="1"/>
</dbReference>
<dbReference type="SUPFAM" id="SSF53098">
    <property type="entry name" value="Ribonuclease H-like"/>
    <property type="match status" value="1"/>
</dbReference>
<dbReference type="FunFam" id="1.10.340.70:FF:000001">
    <property type="entry name" value="Retrovirus-related Pol polyprotein from transposon gypsy-like Protein"/>
    <property type="match status" value="1"/>
</dbReference>
<dbReference type="GO" id="GO:0003677">
    <property type="term" value="F:DNA binding"/>
    <property type="evidence" value="ECO:0007669"/>
    <property type="project" value="UniProtKB-KW"/>
</dbReference>
<keyword evidence="13" id="KW-0238">DNA-binding</keyword>
<evidence type="ECO:0000259" key="18">
    <source>
        <dbReference type="PROSITE" id="PS50994"/>
    </source>
</evidence>
<evidence type="ECO:0000256" key="14">
    <source>
        <dbReference type="ARBA" id="ARBA00023172"/>
    </source>
</evidence>
<dbReference type="Pfam" id="PF00078">
    <property type="entry name" value="RVT_1"/>
    <property type="match status" value="1"/>
</dbReference>
<dbReference type="InterPro" id="IPR041577">
    <property type="entry name" value="RT_RNaseH_2"/>
</dbReference>
<dbReference type="GO" id="GO:0006310">
    <property type="term" value="P:DNA recombination"/>
    <property type="evidence" value="ECO:0007669"/>
    <property type="project" value="UniProtKB-KW"/>
</dbReference>
<dbReference type="Pfam" id="PF17921">
    <property type="entry name" value="Integrase_H2C2"/>
    <property type="match status" value="1"/>
</dbReference>
<dbReference type="InterPro" id="IPR056924">
    <property type="entry name" value="SH3_Tf2-1"/>
</dbReference>
<dbReference type="GO" id="GO:0015074">
    <property type="term" value="P:DNA integration"/>
    <property type="evidence" value="ECO:0007669"/>
    <property type="project" value="UniProtKB-KW"/>
</dbReference>
<dbReference type="InterPro" id="IPR012337">
    <property type="entry name" value="RNaseH-like_sf"/>
</dbReference>
<keyword evidence="2" id="KW-0808">Transferase</keyword>
<dbReference type="PANTHER" id="PTHR37984:SF5">
    <property type="entry name" value="PROTEIN NYNRIN-LIKE"/>
    <property type="match status" value="1"/>
</dbReference>
<keyword evidence="12" id="KW-0239">DNA-directed DNA polymerase</keyword>
<dbReference type="GO" id="GO:0006508">
    <property type="term" value="P:proteolysis"/>
    <property type="evidence" value="ECO:0007669"/>
    <property type="project" value="UniProtKB-KW"/>
</dbReference>
<keyword evidence="8" id="KW-0378">Hydrolase</keyword>
<dbReference type="Proteomes" id="UP000825729">
    <property type="component" value="Unassembled WGS sequence"/>
</dbReference>
<dbReference type="AlphaFoldDB" id="A0AAV7EFD5"/>
<evidence type="ECO:0000313" key="20">
    <source>
        <dbReference type="Proteomes" id="UP000825729"/>
    </source>
</evidence>
<dbReference type="Gene3D" id="3.10.10.10">
    <property type="entry name" value="HIV Type 1 Reverse Transcriptase, subunit A, domain 1"/>
    <property type="match status" value="1"/>
</dbReference>
<evidence type="ECO:0000313" key="19">
    <source>
        <dbReference type="EMBL" id="KAG9447555.1"/>
    </source>
</evidence>
<dbReference type="EMBL" id="JAINDJ010000005">
    <property type="protein sequence ID" value="KAG9447555.1"/>
    <property type="molecule type" value="Genomic_DNA"/>
</dbReference>
<feature type="signal peptide" evidence="16">
    <location>
        <begin position="1"/>
        <end position="16"/>
    </location>
</feature>
<dbReference type="GO" id="GO:0004519">
    <property type="term" value="F:endonuclease activity"/>
    <property type="evidence" value="ECO:0007669"/>
    <property type="project" value="UniProtKB-KW"/>
</dbReference>
<feature type="chain" id="PRO_5043608310" evidence="16">
    <location>
        <begin position="17"/>
        <end position="1007"/>
    </location>
</feature>
<keyword evidence="11" id="KW-0695">RNA-directed DNA polymerase</keyword>
<dbReference type="InterPro" id="IPR050951">
    <property type="entry name" value="Retrovirus_Pol_polyprotein"/>
</dbReference>
<keyword evidence="10" id="KW-0229">DNA integration</keyword>
<keyword evidence="3" id="KW-0548">Nucleotidyltransferase</keyword>
<name>A0AAV7EFD5_ARIFI</name>
<dbReference type="Pfam" id="PF24626">
    <property type="entry name" value="SH3_Tf2-1"/>
    <property type="match status" value="1"/>
</dbReference>
<dbReference type="GO" id="GO:0046872">
    <property type="term" value="F:metal ion binding"/>
    <property type="evidence" value="ECO:0007669"/>
    <property type="project" value="UniProtKB-KW"/>
</dbReference>
<dbReference type="InterPro" id="IPR016197">
    <property type="entry name" value="Chromo-like_dom_sf"/>
</dbReference>
<evidence type="ECO:0000256" key="12">
    <source>
        <dbReference type="ARBA" id="ARBA00022932"/>
    </source>
</evidence>
<reference evidence="19 20" key="1">
    <citation type="submission" date="2021-07" db="EMBL/GenBank/DDBJ databases">
        <title>The Aristolochia fimbriata genome: insights into angiosperm evolution, floral development and chemical biosynthesis.</title>
        <authorList>
            <person name="Jiao Y."/>
        </authorList>
    </citation>
    <scope>NUCLEOTIDE SEQUENCE [LARGE SCALE GENOMIC DNA]</scope>
    <source>
        <strain evidence="19">IBCAS-2021</strain>
        <tissue evidence="19">Leaf</tissue>
    </source>
</reference>
<dbReference type="SUPFAM" id="SSF56672">
    <property type="entry name" value="DNA/RNA polymerases"/>
    <property type="match status" value="1"/>
</dbReference>
<dbReference type="InterPro" id="IPR036397">
    <property type="entry name" value="RNaseH_sf"/>
</dbReference>
<keyword evidence="4" id="KW-0540">Nuclease</keyword>
<evidence type="ECO:0000256" key="10">
    <source>
        <dbReference type="ARBA" id="ARBA00022908"/>
    </source>
</evidence>
<keyword evidence="1" id="KW-0645">Protease</keyword>
<keyword evidence="14" id="KW-0233">DNA recombination</keyword>
<dbReference type="PROSITE" id="PS50878">
    <property type="entry name" value="RT_POL"/>
    <property type="match status" value="1"/>
</dbReference>
<dbReference type="Gene3D" id="1.10.340.70">
    <property type="match status" value="1"/>
</dbReference>
<dbReference type="InterPro" id="IPR041588">
    <property type="entry name" value="Integrase_H2C2"/>
</dbReference>
<dbReference type="PROSITE" id="PS50994">
    <property type="entry name" value="INTEGRASE"/>
    <property type="match status" value="1"/>
</dbReference>
<dbReference type="Gene3D" id="3.30.420.10">
    <property type="entry name" value="Ribonuclease H-like superfamily/Ribonuclease H"/>
    <property type="match status" value="1"/>
</dbReference>
<dbReference type="InterPro" id="IPR001584">
    <property type="entry name" value="Integrase_cat-core"/>
</dbReference>
<evidence type="ECO:0000256" key="15">
    <source>
        <dbReference type="ARBA" id="ARBA00023268"/>
    </source>
</evidence>
<dbReference type="PANTHER" id="PTHR37984">
    <property type="entry name" value="PROTEIN CBG26694"/>
    <property type="match status" value="1"/>
</dbReference>
<comment type="caution">
    <text evidence="19">The sequence shown here is derived from an EMBL/GenBank/DDBJ whole genome shotgun (WGS) entry which is preliminary data.</text>
</comment>
<keyword evidence="9" id="KW-0460">Magnesium</keyword>
<evidence type="ECO:0000256" key="4">
    <source>
        <dbReference type="ARBA" id="ARBA00022722"/>
    </source>
</evidence>
<dbReference type="CDD" id="cd01647">
    <property type="entry name" value="RT_LTR"/>
    <property type="match status" value="1"/>
</dbReference>
<proteinExistence type="predicted"/>